<dbReference type="GO" id="GO:0005829">
    <property type="term" value="C:cytosol"/>
    <property type="evidence" value="ECO:0007669"/>
    <property type="project" value="TreeGrafter"/>
</dbReference>
<gene>
    <name evidence="6" type="ORF">A7L45_16355</name>
</gene>
<evidence type="ECO:0000256" key="2">
    <source>
        <dbReference type="ARBA" id="ARBA00022801"/>
    </source>
</evidence>
<dbReference type="InterPro" id="IPR002711">
    <property type="entry name" value="HNH"/>
</dbReference>
<evidence type="ECO:0000313" key="6">
    <source>
        <dbReference type="EMBL" id="APC41536.1"/>
    </source>
</evidence>
<dbReference type="PANTHER" id="PTHR41286:SF1">
    <property type="entry name" value="HNH NUCLEASE YAJD-RELATED"/>
    <property type="match status" value="1"/>
</dbReference>
<dbReference type="AlphaFoldDB" id="A0A1J0GKQ3"/>
<dbReference type="KEGG" id="ceu:A7L45_16355"/>
<evidence type="ECO:0000256" key="4">
    <source>
        <dbReference type="ARBA" id="ARBA00040194"/>
    </source>
</evidence>
<feature type="domain" description="HNH" evidence="5">
    <location>
        <begin position="43"/>
        <end position="89"/>
    </location>
</feature>
<evidence type="ECO:0000256" key="3">
    <source>
        <dbReference type="ARBA" id="ARBA00038412"/>
    </source>
</evidence>
<dbReference type="Gene3D" id="1.10.30.50">
    <property type="match status" value="1"/>
</dbReference>
<reference evidence="7" key="1">
    <citation type="journal article" date="2016" name="Front. Microbiol.">
        <title>Complete Genome Sequence of Clostridium estertheticum DSM 8809, a Microbe Identified in Spoiled Vacuum Packed Beef.</title>
        <authorList>
            <person name="Yu Z."/>
            <person name="Gunn L."/>
            <person name="Brennan E."/>
            <person name="Reid R."/>
            <person name="Wall P.G."/>
            <person name="Gaora O.P."/>
            <person name="Hurley D."/>
            <person name="Bolton D."/>
            <person name="Fanning S."/>
        </authorList>
    </citation>
    <scope>NUCLEOTIDE SEQUENCE [LARGE SCALE GENOMIC DNA]</scope>
    <source>
        <strain evidence="7">DSM 8809</strain>
    </source>
</reference>
<organism evidence="6 7">
    <name type="scientific">Clostridium estertheticum subsp. estertheticum</name>
    <dbReference type="NCBI Taxonomy" id="1552"/>
    <lineage>
        <taxon>Bacteria</taxon>
        <taxon>Bacillati</taxon>
        <taxon>Bacillota</taxon>
        <taxon>Clostridia</taxon>
        <taxon>Eubacteriales</taxon>
        <taxon>Clostridiaceae</taxon>
        <taxon>Clostridium</taxon>
    </lineage>
</organism>
<evidence type="ECO:0000259" key="5">
    <source>
        <dbReference type="Pfam" id="PF01844"/>
    </source>
</evidence>
<dbReference type="GO" id="GO:0003676">
    <property type="term" value="F:nucleic acid binding"/>
    <property type="evidence" value="ECO:0007669"/>
    <property type="project" value="InterPro"/>
</dbReference>
<keyword evidence="1" id="KW-0540">Nuclease</keyword>
<accession>A0A1J0GKQ3</accession>
<dbReference type="PANTHER" id="PTHR41286">
    <property type="entry name" value="HNH NUCLEASE YAJD-RELATED"/>
    <property type="match status" value="1"/>
</dbReference>
<name>A0A1J0GKQ3_9CLOT</name>
<sequence length="103" mass="12532">MDTKELVQWIRTLYLHNNIKAFYMNIIWRVPRSEVLKDQHNECQMCKSRGLVEPATMVHHIKYLKYHPELAIEKDNLMALCSECHWLVHHHIVVKKQLNEERW</sequence>
<proteinExistence type="inferred from homology"/>
<comment type="similarity">
    <text evidence="3">Belongs to the HNH nuclease family.</text>
</comment>
<keyword evidence="6" id="KW-0255">Endonuclease</keyword>
<keyword evidence="7" id="KW-1185">Reference proteome</keyword>
<dbReference type="GO" id="GO:0016787">
    <property type="term" value="F:hydrolase activity"/>
    <property type="evidence" value="ECO:0007669"/>
    <property type="project" value="UniProtKB-KW"/>
</dbReference>
<dbReference type="RefSeq" id="WP_071613828.1">
    <property type="nucleotide sequence ID" value="NZ_CP015756.1"/>
</dbReference>
<dbReference type="GO" id="GO:0008270">
    <property type="term" value="F:zinc ion binding"/>
    <property type="evidence" value="ECO:0007669"/>
    <property type="project" value="InterPro"/>
</dbReference>
<dbReference type="STRING" id="1552.A7L45_16355"/>
<dbReference type="OrthoDB" id="9811997at2"/>
<keyword evidence="2" id="KW-0378">Hydrolase</keyword>
<dbReference type="Proteomes" id="UP000182569">
    <property type="component" value="Chromosome"/>
</dbReference>
<dbReference type="EMBL" id="CP015756">
    <property type="protein sequence ID" value="APC41536.1"/>
    <property type="molecule type" value="Genomic_DNA"/>
</dbReference>
<evidence type="ECO:0000313" key="7">
    <source>
        <dbReference type="Proteomes" id="UP000182569"/>
    </source>
</evidence>
<dbReference type="Pfam" id="PF01844">
    <property type="entry name" value="HNH"/>
    <property type="match status" value="1"/>
</dbReference>
<protein>
    <recommendedName>
        <fullName evidence="4">Putative HNH nuclease YajD</fullName>
    </recommendedName>
</protein>
<evidence type="ECO:0000256" key="1">
    <source>
        <dbReference type="ARBA" id="ARBA00022722"/>
    </source>
</evidence>
<dbReference type="GO" id="GO:0004519">
    <property type="term" value="F:endonuclease activity"/>
    <property type="evidence" value="ECO:0007669"/>
    <property type="project" value="UniProtKB-KW"/>
</dbReference>